<dbReference type="RefSeq" id="WP_197115010.1">
    <property type="nucleotide sequence ID" value="NZ_JACBXQ010000002.1"/>
</dbReference>
<dbReference type="HAMAP" id="MF_00549">
    <property type="entry name" value="Methylglyoxal_synth"/>
    <property type="match status" value="1"/>
</dbReference>
<feature type="binding site" evidence="1">
    <location>
        <position position="12"/>
    </location>
    <ligand>
        <name>substrate</name>
    </ligand>
</feature>
<dbReference type="PIRSF" id="PIRSF006614">
    <property type="entry name" value="Methylglyox_syn"/>
    <property type="match status" value="1"/>
</dbReference>
<feature type="binding site" evidence="1">
    <location>
        <begin position="34"/>
        <end position="37"/>
    </location>
    <ligand>
        <name>substrate</name>
    </ligand>
</feature>
<keyword evidence="1 3" id="KW-0456">Lyase</keyword>
<dbReference type="InterPro" id="IPR036914">
    <property type="entry name" value="MGS-like_dom_sf"/>
</dbReference>
<gene>
    <name evidence="1 3" type="primary">mgsA</name>
    <name evidence="3" type="ORF">HZY91_04195</name>
</gene>
<dbReference type="NCBIfam" id="TIGR00160">
    <property type="entry name" value="MGSA"/>
    <property type="match status" value="1"/>
</dbReference>
<keyword evidence="4" id="KW-1185">Reference proteome</keyword>
<dbReference type="InterPro" id="IPR004363">
    <property type="entry name" value="Methylgl_synth"/>
</dbReference>
<comment type="caution">
    <text evidence="3">The sequence shown here is derived from an EMBL/GenBank/DDBJ whole genome shotgun (WGS) entry which is preliminary data.</text>
</comment>
<dbReference type="NCBIfam" id="NF003559">
    <property type="entry name" value="PRK05234.1"/>
    <property type="match status" value="1"/>
</dbReference>
<dbReference type="Proteomes" id="UP000721415">
    <property type="component" value="Unassembled WGS sequence"/>
</dbReference>
<dbReference type="PANTHER" id="PTHR30492:SF0">
    <property type="entry name" value="METHYLGLYOXAL SYNTHASE"/>
    <property type="match status" value="1"/>
</dbReference>
<dbReference type="SUPFAM" id="SSF52335">
    <property type="entry name" value="Methylglyoxal synthase-like"/>
    <property type="match status" value="1"/>
</dbReference>
<feature type="active site" description="Proton donor/acceptor" evidence="1">
    <location>
        <position position="60"/>
    </location>
</feature>
<name>A0ABS0LPN4_9LACT</name>
<dbReference type="PROSITE" id="PS51855">
    <property type="entry name" value="MGS"/>
    <property type="match status" value="1"/>
</dbReference>
<dbReference type="EMBL" id="JACBXQ010000002">
    <property type="protein sequence ID" value="MBG9986092.1"/>
    <property type="molecule type" value="Genomic_DNA"/>
</dbReference>
<dbReference type="PANTHER" id="PTHR30492">
    <property type="entry name" value="METHYLGLYOXAL SYNTHASE"/>
    <property type="match status" value="1"/>
</dbReference>
<dbReference type="Pfam" id="PF02142">
    <property type="entry name" value="MGS"/>
    <property type="match status" value="1"/>
</dbReference>
<organism evidence="3 4">
    <name type="scientific">Facklamia lactis</name>
    <dbReference type="NCBI Taxonomy" id="2749967"/>
    <lineage>
        <taxon>Bacteria</taxon>
        <taxon>Bacillati</taxon>
        <taxon>Bacillota</taxon>
        <taxon>Bacilli</taxon>
        <taxon>Lactobacillales</taxon>
        <taxon>Aerococcaceae</taxon>
        <taxon>Facklamia</taxon>
    </lineage>
</organism>
<proteinExistence type="inferred from homology"/>
<sequence>MNIALIAHDQKKPQIINLACAYKEILKKHTLYATGTTGLRLIEGTGLEINRFNSGPLGGDQQIGAMISENKMDLVIFLRDPLTAQPHEPDVTALIRLCDVYQVPLATNLGTAEVLLLGLKEGFLSFREIISDPC</sequence>
<reference evidence="3 4" key="1">
    <citation type="submission" date="2020-07" db="EMBL/GenBank/DDBJ databases">
        <title>Facklamia lactis sp. nov., isolated from raw milk.</title>
        <authorList>
            <person name="Doll E.V."/>
            <person name="Huptas C."/>
            <person name="Staib L."/>
            <person name="Wenning M."/>
            <person name="Scherer S."/>
        </authorList>
    </citation>
    <scope>NUCLEOTIDE SEQUENCE [LARGE SCALE GENOMIC DNA]</scope>
    <source>
        <strain evidence="3 4">DSM 111018</strain>
    </source>
</reference>
<comment type="catalytic activity">
    <reaction evidence="1">
        <text>dihydroxyacetone phosphate = methylglyoxal + phosphate</text>
        <dbReference type="Rhea" id="RHEA:17937"/>
        <dbReference type="ChEBI" id="CHEBI:17158"/>
        <dbReference type="ChEBI" id="CHEBI:43474"/>
        <dbReference type="ChEBI" id="CHEBI:57642"/>
        <dbReference type="EC" id="4.2.3.3"/>
    </reaction>
</comment>
<evidence type="ECO:0000259" key="2">
    <source>
        <dbReference type="PROSITE" id="PS51855"/>
    </source>
</evidence>
<protein>
    <recommendedName>
        <fullName evidence="1">Methylglyoxal synthase</fullName>
        <shortName evidence="1">MGS</shortName>
        <ecNumber evidence="1">4.2.3.3</ecNumber>
    </recommendedName>
</protein>
<dbReference type="CDD" id="cd01422">
    <property type="entry name" value="MGS"/>
    <property type="match status" value="1"/>
</dbReference>
<dbReference type="InterPro" id="IPR018148">
    <property type="entry name" value="Methylglyoxal_synth_AS"/>
</dbReference>
<feature type="binding site" evidence="1">
    <location>
        <position position="8"/>
    </location>
    <ligand>
        <name>substrate</name>
    </ligand>
</feature>
<evidence type="ECO:0000313" key="3">
    <source>
        <dbReference type="EMBL" id="MBG9986092.1"/>
    </source>
</evidence>
<comment type="function">
    <text evidence="1">Catalyzes the formation of methylglyoxal from dihydroxyacetone phosphate.</text>
</comment>
<feature type="domain" description="MGS-like" evidence="2">
    <location>
        <begin position="1"/>
        <end position="134"/>
    </location>
</feature>
<feature type="binding site" evidence="1">
    <location>
        <begin position="54"/>
        <end position="55"/>
    </location>
    <ligand>
        <name>substrate</name>
    </ligand>
</feature>
<dbReference type="InterPro" id="IPR011607">
    <property type="entry name" value="MGS-like_dom"/>
</dbReference>
<dbReference type="PROSITE" id="PS01335">
    <property type="entry name" value="METHYLGLYOXAL_SYNTH"/>
    <property type="match status" value="1"/>
</dbReference>
<dbReference type="Gene3D" id="3.40.50.1380">
    <property type="entry name" value="Methylglyoxal synthase-like domain"/>
    <property type="match status" value="1"/>
</dbReference>
<evidence type="ECO:0000256" key="1">
    <source>
        <dbReference type="HAMAP-Rule" id="MF_00549"/>
    </source>
</evidence>
<evidence type="ECO:0000313" key="4">
    <source>
        <dbReference type="Proteomes" id="UP000721415"/>
    </source>
</evidence>
<dbReference type="EC" id="4.2.3.3" evidence="1"/>
<comment type="similarity">
    <text evidence="1">Belongs to the methylglyoxal synthase family.</text>
</comment>
<dbReference type="GO" id="GO:0008929">
    <property type="term" value="F:methylglyoxal synthase activity"/>
    <property type="evidence" value="ECO:0007669"/>
    <property type="project" value="UniProtKB-EC"/>
</dbReference>
<dbReference type="SMART" id="SM00851">
    <property type="entry name" value="MGS"/>
    <property type="match status" value="1"/>
</dbReference>
<feature type="binding site" evidence="1">
    <location>
        <position position="87"/>
    </location>
    <ligand>
        <name>substrate</name>
    </ligand>
</feature>
<accession>A0ABS0LPN4</accession>